<protein>
    <recommendedName>
        <fullName evidence="7">Enhancer of polycomb-like protein</fullName>
    </recommendedName>
</protein>
<dbReference type="PANTHER" id="PTHR14898">
    <property type="entry name" value="ENHANCER OF POLYCOMB"/>
    <property type="match status" value="1"/>
</dbReference>
<dbReference type="InterPro" id="IPR019542">
    <property type="entry name" value="Enhancer_polycomb-like_N"/>
</dbReference>
<dbReference type="GO" id="GO:0006357">
    <property type="term" value="P:regulation of transcription by RNA polymerase II"/>
    <property type="evidence" value="ECO:0007669"/>
    <property type="project" value="InterPro"/>
</dbReference>
<evidence type="ECO:0000256" key="2">
    <source>
        <dbReference type="ARBA" id="ARBA00008035"/>
    </source>
</evidence>
<feature type="compositionally biased region" description="Low complexity" evidence="8">
    <location>
        <begin position="414"/>
        <end position="437"/>
    </location>
</feature>
<dbReference type="Proteomes" id="UP000301737">
    <property type="component" value="Unassembled WGS sequence"/>
</dbReference>
<feature type="region of interest" description="Disordered" evidence="8">
    <location>
        <begin position="1"/>
        <end position="44"/>
    </location>
</feature>
<gene>
    <name evidence="10" type="primary">EPL1</name>
    <name evidence="10" type="ORF">ZYGM_000108</name>
</gene>
<comment type="similarity">
    <text evidence="2 7">Belongs to the enhancer of polycomb family.</text>
</comment>
<dbReference type="SUPFAM" id="SSF81995">
    <property type="entry name" value="beta-sandwich domain of Sec23/24"/>
    <property type="match status" value="1"/>
</dbReference>
<dbReference type="AlphaFoldDB" id="A0A4C2EBI3"/>
<evidence type="ECO:0000259" key="9">
    <source>
        <dbReference type="Pfam" id="PF10513"/>
    </source>
</evidence>
<feature type="domain" description="Enhancer of polycomb-like N-terminal" evidence="9">
    <location>
        <begin position="48"/>
        <end position="196"/>
    </location>
</feature>
<feature type="compositionally biased region" description="Low complexity" evidence="8">
    <location>
        <begin position="857"/>
        <end position="871"/>
    </location>
</feature>
<dbReference type="GO" id="GO:0035267">
    <property type="term" value="C:NuA4 histone acetyltransferase complex"/>
    <property type="evidence" value="ECO:0007669"/>
    <property type="project" value="InterPro"/>
</dbReference>
<sequence length="906" mass="105001">MPTPTSSSSNGPQNRMKANTPDSSAAVPNAAGSASSSTDLAANASRFRHRKISVKQRLKIYRPHDLKSLNQNELQEREMMEIETGMEKNEEKEVHLNRILQKGVDLSDESRKRDYIPTPRATDTWKDFDKFYQGGFREPSKYMKFSATLEECCGVPYSMDEKDEEFLTTQINDGKEDGDEKLSEDEFEVLCSSFESAIHERQPFLSMDPETILSFDELKPTLLKTDLLNQHLKQQLGRELGCREDQIFTTEFDSFDCQTGTRSLLRLIEKFGPRIYDYWKQRKTNSSNTEIFPQLKFERPDEKDDSNPYVCFRRRDVRQPRKTRRVDILNSQKLRLLQQELEHAKDMALLVARRERVTLDLLEQNMRIFDQRSDVKRLKRSLGIRGEDEDLVNHKRKRTNVVVQSQMRQNAAAAAATESAASSSTLSSTNATATSDSSVKRGLKGRILKKNLEQLAKSGQKLTKQQLQQLQAPNLAAASGKHTGYMHTQQVQQAQQAQQTLHAQQAPQQQQSQVPQSQQSQQSQQGQSIQSHVYVRLPSSKVPDIILEDVDNLLTSKERSARKFVHDRMEKRKLEDKDLFNLTDDPYNPVFDIMLPKDVLPNNSPFSSIASSKYEINRSYYCSNLPSYLSGNTNDITAYNHEGEKLPSNNFKVKKLEVYDPFQANNEIHSREYPIKFRRRVGRCGIEYLDRKPNHMENSVDSVLNQFLDFDAIEAQEQNPHETINVYDSKWDEFSRLYDKWKHDSPRNEYGLKVLEEPSRLNQISNETQVIRFGTMLGSKSYEQLRDVTIKYRQEYVTRMRQQKLNQKQQQLQRQQQQKQQQQQQEEEQRQEQEQEQEQEEQEEQEERERNTHYGRPLPSSATSSVSQPSSKMEPSPTMPKKVNGISNQHHTKPHQGVPVTQKKSS</sequence>
<evidence type="ECO:0000313" key="11">
    <source>
        <dbReference type="Proteomes" id="UP000301737"/>
    </source>
</evidence>
<dbReference type="InterPro" id="IPR024943">
    <property type="entry name" value="Enhancer_polycomb"/>
</dbReference>
<keyword evidence="5 7" id="KW-0539">Nucleus</keyword>
<comment type="function">
    <text evidence="6">Component of the NuA4 histone acetyltransferase complex which is involved in transcriptional activation of selected genes principally by acetylation of nucleosomal histone H4 and H2A. The NuA4 complex is also involved in DNA repair. Involved in gene silencing by neighboring heterochromatin, blockage of the silencing spreading along the chromosome, and required for cell cycle progression through G2/M.</text>
</comment>
<evidence type="ECO:0000256" key="1">
    <source>
        <dbReference type="ARBA" id="ARBA00004123"/>
    </source>
</evidence>
<organism evidence="10 11">
    <name type="scientific">Zygosaccharomyces mellis</name>
    <dbReference type="NCBI Taxonomy" id="42258"/>
    <lineage>
        <taxon>Eukaryota</taxon>
        <taxon>Fungi</taxon>
        <taxon>Dikarya</taxon>
        <taxon>Ascomycota</taxon>
        <taxon>Saccharomycotina</taxon>
        <taxon>Saccharomycetes</taxon>
        <taxon>Saccharomycetales</taxon>
        <taxon>Saccharomycetaceae</taxon>
        <taxon>Zygosaccharomyces</taxon>
    </lineage>
</organism>
<keyword evidence="11" id="KW-1185">Reference proteome</keyword>
<comment type="caution">
    <text evidence="10">The sequence shown here is derived from an EMBL/GenBank/DDBJ whole genome shotgun (WGS) entry which is preliminary data.</text>
</comment>
<evidence type="ECO:0000256" key="3">
    <source>
        <dbReference type="ARBA" id="ARBA00023015"/>
    </source>
</evidence>
<dbReference type="Pfam" id="PF10513">
    <property type="entry name" value="EPL1"/>
    <property type="match status" value="1"/>
</dbReference>
<evidence type="ECO:0000256" key="4">
    <source>
        <dbReference type="ARBA" id="ARBA00023163"/>
    </source>
</evidence>
<dbReference type="EMBL" id="BIMX01000035">
    <property type="protein sequence ID" value="GCF01538.1"/>
    <property type="molecule type" value="Genomic_DNA"/>
</dbReference>
<evidence type="ECO:0000256" key="8">
    <source>
        <dbReference type="SAM" id="MobiDB-lite"/>
    </source>
</evidence>
<feature type="compositionally biased region" description="Acidic residues" evidence="8">
    <location>
        <begin position="834"/>
        <end position="846"/>
    </location>
</feature>
<proteinExistence type="inferred from homology"/>
<feature type="region of interest" description="Disordered" evidence="8">
    <location>
        <begin position="487"/>
        <end position="530"/>
    </location>
</feature>
<evidence type="ECO:0000256" key="6">
    <source>
        <dbReference type="ARBA" id="ARBA00025513"/>
    </source>
</evidence>
<evidence type="ECO:0000256" key="5">
    <source>
        <dbReference type="ARBA" id="ARBA00023242"/>
    </source>
</evidence>
<comment type="subcellular location">
    <subcellularLocation>
        <location evidence="1 7">Nucleus</location>
    </subcellularLocation>
</comment>
<evidence type="ECO:0000313" key="10">
    <source>
        <dbReference type="EMBL" id="GCF01538.1"/>
    </source>
</evidence>
<reference evidence="10 11" key="1">
    <citation type="submission" date="2019-01" db="EMBL/GenBank/DDBJ databases">
        <title>Draft Genome Sequencing of Zygosaccharomyces mellis Ca-7.</title>
        <authorList>
            <person name="Shiwa Y."/>
            <person name="Kanesaki Y."/>
            <person name="Ishige T."/>
            <person name="Mura K."/>
            <person name="Hori T."/>
            <person name="Tamura T."/>
        </authorList>
    </citation>
    <scope>NUCLEOTIDE SEQUENCE [LARGE SCALE GENOMIC DNA]</scope>
    <source>
        <strain evidence="10 11">Ca-7</strain>
    </source>
</reference>
<evidence type="ECO:0000256" key="7">
    <source>
        <dbReference type="RuleBase" id="RU361124"/>
    </source>
</evidence>
<dbReference type="OrthoDB" id="435275at2759"/>
<feature type="region of interest" description="Disordered" evidence="8">
    <location>
        <begin position="414"/>
        <end position="442"/>
    </location>
</feature>
<keyword evidence="3 7" id="KW-0805">Transcription regulation</keyword>
<feature type="region of interest" description="Disordered" evidence="8">
    <location>
        <begin position="824"/>
        <end position="906"/>
    </location>
</feature>
<accession>A0A4C2EBI3</accession>
<dbReference type="GO" id="GO:0005634">
    <property type="term" value="C:nucleus"/>
    <property type="evidence" value="ECO:0007669"/>
    <property type="project" value="UniProtKB-SubCell"/>
</dbReference>
<feature type="compositionally biased region" description="Low complexity" evidence="8">
    <location>
        <begin position="489"/>
        <end position="530"/>
    </location>
</feature>
<name>A0A4C2EBI3_9SACH</name>
<feature type="compositionally biased region" description="Polar residues" evidence="8">
    <location>
        <begin position="1"/>
        <end position="23"/>
    </location>
</feature>
<keyword evidence="4 7" id="KW-0804">Transcription</keyword>